<comment type="caution">
    <text evidence="1">The sequence shown here is derived from an EMBL/GenBank/DDBJ whole genome shotgun (WGS) entry which is preliminary data.</text>
</comment>
<evidence type="ECO:0000313" key="2">
    <source>
        <dbReference type="Proteomes" id="UP000656881"/>
    </source>
</evidence>
<reference evidence="2" key="1">
    <citation type="journal article" date="2019" name="Int. J. Syst. Evol. Microbiol.">
        <title>The Global Catalogue of Microorganisms (GCM) 10K type strain sequencing project: providing services to taxonomists for standard genome sequencing and annotation.</title>
        <authorList>
            <consortium name="The Broad Institute Genomics Platform"/>
            <consortium name="The Broad Institute Genome Sequencing Center for Infectious Disease"/>
            <person name="Wu L."/>
            <person name="Ma J."/>
        </authorList>
    </citation>
    <scope>NUCLEOTIDE SEQUENCE [LARGE SCALE GENOMIC DNA]</scope>
    <source>
        <strain evidence="2">CGMCC 4.7349</strain>
    </source>
</reference>
<dbReference type="SUPFAM" id="SSF53335">
    <property type="entry name" value="S-adenosyl-L-methionine-dependent methyltransferases"/>
    <property type="match status" value="1"/>
</dbReference>
<evidence type="ECO:0000313" key="1">
    <source>
        <dbReference type="EMBL" id="GGO37585.1"/>
    </source>
</evidence>
<dbReference type="EMBL" id="BMNG01000002">
    <property type="protein sequence ID" value="GGO37585.1"/>
    <property type="molecule type" value="Genomic_DNA"/>
</dbReference>
<organism evidence="1 2">
    <name type="scientific">Streptomyces lasiicapitis</name>
    <dbReference type="NCBI Taxonomy" id="1923961"/>
    <lineage>
        <taxon>Bacteria</taxon>
        <taxon>Bacillati</taxon>
        <taxon>Actinomycetota</taxon>
        <taxon>Actinomycetes</taxon>
        <taxon>Kitasatosporales</taxon>
        <taxon>Streptomycetaceae</taxon>
        <taxon>Streptomyces</taxon>
    </lineage>
</organism>
<dbReference type="InterPro" id="IPR006764">
    <property type="entry name" value="SAM_dep_MeTrfase_SAV2177_type"/>
</dbReference>
<accession>A0ABQ2LJS4</accession>
<dbReference type="InterPro" id="IPR029063">
    <property type="entry name" value="SAM-dependent_MTases_sf"/>
</dbReference>
<dbReference type="Gene3D" id="3.40.50.150">
    <property type="entry name" value="Vaccinia Virus protein VP39"/>
    <property type="match status" value="2"/>
</dbReference>
<proteinExistence type="predicted"/>
<name>A0ABQ2LJS4_9ACTN</name>
<keyword evidence="2" id="KW-1185">Reference proteome</keyword>
<dbReference type="Pfam" id="PF04672">
    <property type="entry name" value="Methyltransf_19"/>
    <property type="match status" value="1"/>
</dbReference>
<sequence>MQRATRHLAGAVGIRQFLDLGSGIPTEPNLHRIAQGIAPEARVVYVDNDPIVLAHAAPPRARAPSPQADVREPHRILELASSVLDFDRAVEMYRAGGVTLVPRSRARVERLFERFDLLEPGLVWPPDWRPELGVGEVRDEGTPVPLYAGVGRKR</sequence>
<protein>
    <recommendedName>
        <fullName evidence="3">S-adenosyl methyltransferase</fullName>
    </recommendedName>
</protein>
<dbReference type="Proteomes" id="UP000656881">
    <property type="component" value="Unassembled WGS sequence"/>
</dbReference>
<gene>
    <name evidence="1" type="ORF">GCM10012286_11290</name>
</gene>
<evidence type="ECO:0008006" key="3">
    <source>
        <dbReference type="Google" id="ProtNLM"/>
    </source>
</evidence>